<gene>
    <name evidence="1" type="ORF">JIN84_19635</name>
</gene>
<accession>A0A934R6F2</accession>
<dbReference type="RefSeq" id="WP_200352772.1">
    <property type="nucleotide sequence ID" value="NZ_BAABHZ010000001.1"/>
</dbReference>
<organism evidence="1 2">
    <name type="scientific">Luteolibacter yonseiensis</name>
    <dbReference type="NCBI Taxonomy" id="1144680"/>
    <lineage>
        <taxon>Bacteria</taxon>
        <taxon>Pseudomonadati</taxon>
        <taxon>Verrucomicrobiota</taxon>
        <taxon>Verrucomicrobiia</taxon>
        <taxon>Verrucomicrobiales</taxon>
        <taxon>Verrucomicrobiaceae</taxon>
        <taxon>Luteolibacter</taxon>
    </lineage>
</organism>
<protein>
    <submittedName>
        <fullName evidence="1">Uncharacterized protein</fullName>
    </submittedName>
</protein>
<name>A0A934R6F2_9BACT</name>
<dbReference type="Proteomes" id="UP000600139">
    <property type="component" value="Unassembled WGS sequence"/>
</dbReference>
<reference evidence="1" key="1">
    <citation type="submission" date="2021-01" db="EMBL/GenBank/DDBJ databases">
        <title>Modified the classification status of verrucomicrobia.</title>
        <authorList>
            <person name="Feng X."/>
        </authorList>
    </citation>
    <scope>NUCLEOTIDE SEQUENCE</scope>
    <source>
        <strain evidence="1">JCM 18052</strain>
    </source>
</reference>
<keyword evidence="2" id="KW-1185">Reference proteome</keyword>
<dbReference type="EMBL" id="JAENIK010000012">
    <property type="protein sequence ID" value="MBK1817842.1"/>
    <property type="molecule type" value="Genomic_DNA"/>
</dbReference>
<dbReference type="AlphaFoldDB" id="A0A934R6F2"/>
<proteinExistence type="predicted"/>
<sequence length="168" mass="17875">MDTNSVQTSSSGGVAIFGNILQGLQFLRLSENDGDFVPVIAGTHTVAIREENGVKYLGLSSTFTDGSTVSYDSGSTVGATATFFRYSFRFNMSGTYSDLGTGTLLSAYLTPPPEEWTIGQSAFIFRDVPGASGNFSSTGIQGTVPEPAISMSYMFGIGCWLLSRKRKA</sequence>
<evidence type="ECO:0000313" key="2">
    <source>
        <dbReference type="Proteomes" id="UP000600139"/>
    </source>
</evidence>
<evidence type="ECO:0000313" key="1">
    <source>
        <dbReference type="EMBL" id="MBK1817842.1"/>
    </source>
</evidence>
<comment type="caution">
    <text evidence="1">The sequence shown here is derived from an EMBL/GenBank/DDBJ whole genome shotgun (WGS) entry which is preliminary data.</text>
</comment>